<evidence type="ECO:0000313" key="2">
    <source>
        <dbReference type="Proteomes" id="UP000428260"/>
    </source>
</evidence>
<dbReference type="AlphaFoldDB" id="A0A6I6K4X4"/>
<proteinExistence type="predicted"/>
<organism evidence="1 2">
    <name type="scientific">Maribellus comscasis</name>
    <dbReference type="NCBI Taxonomy" id="2681766"/>
    <lineage>
        <taxon>Bacteria</taxon>
        <taxon>Pseudomonadati</taxon>
        <taxon>Bacteroidota</taxon>
        <taxon>Bacteroidia</taxon>
        <taxon>Marinilabiliales</taxon>
        <taxon>Prolixibacteraceae</taxon>
        <taxon>Maribellus</taxon>
    </lineage>
</organism>
<dbReference type="EMBL" id="CP046401">
    <property type="protein sequence ID" value="QGY47452.1"/>
    <property type="molecule type" value="Genomic_DNA"/>
</dbReference>
<protein>
    <recommendedName>
        <fullName evidence="3">Universal stress protein</fullName>
    </recommendedName>
</protein>
<dbReference type="Proteomes" id="UP000428260">
    <property type="component" value="Chromosome"/>
</dbReference>
<evidence type="ECO:0008006" key="3">
    <source>
        <dbReference type="Google" id="ProtNLM"/>
    </source>
</evidence>
<accession>A0A6I6K4X4</accession>
<dbReference type="KEGG" id="mcos:GM418_28420"/>
<name>A0A6I6K4X4_9BACT</name>
<reference evidence="1 2" key="1">
    <citation type="submission" date="2019-11" db="EMBL/GenBank/DDBJ databases">
        <authorList>
            <person name="Zheng R.K."/>
            <person name="Sun C.M."/>
        </authorList>
    </citation>
    <scope>NUCLEOTIDE SEQUENCE [LARGE SCALE GENOMIC DNA]</scope>
    <source>
        <strain evidence="1 2">WC007</strain>
    </source>
</reference>
<evidence type="ECO:0000313" key="1">
    <source>
        <dbReference type="EMBL" id="QGY47452.1"/>
    </source>
</evidence>
<gene>
    <name evidence="1" type="ORF">GM418_28420</name>
</gene>
<keyword evidence="2" id="KW-1185">Reference proteome</keyword>
<sequence length="271" mass="30720">MAEKKEQKIVVFLSLLPSDKNLILNGVKIATIFKKELCLCFNYSGKQKKNHSQFKAKLIEYSNPIKNEIPGLKVSTLLLSEHLKDIPEKLSDDLEAIFIVAAKSQFKKYSPALTESPVPFLFVDEEKETIPDYKRVVLPIDLRSENSDSALWVSYFGRFNNTVIVVVAANDKIRENKNRVAKNVVLTKKLYQKFNLQHKFFKGQKGSLGVADEALELALTMEIDFLTILGSSTITPLDLLVGLPEKRIIRHSKSLPVLVINPRKDNYILCD</sequence>
<dbReference type="RefSeq" id="WP_158871337.1">
    <property type="nucleotide sequence ID" value="NZ_CP046401.1"/>
</dbReference>